<sequence length="86" mass="9695">MEILRTVVWGWDLVSQKLLVSLSVVGIRDRDRLALRTPPQLRLGGVNVAISSLVASRDLLRADAYLVELEASRVRQRDREGEKTDP</sequence>
<reference evidence="1 2" key="1">
    <citation type="submission" date="2020-04" db="EMBL/GenBank/DDBJ databases">
        <authorList>
            <person name="Basu S."/>
            <person name="Maruthanayagam V."/>
            <person name="Chakraborty S."/>
            <person name="Pramanik A."/>
            <person name="Mukherjee J."/>
            <person name="Brink B."/>
        </authorList>
    </citation>
    <scope>NUCLEOTIDE SEQUENCE [LARGE SCALE GENOMIC DNA]</scope>
    <source>
        <strain evidence="1 2">AP17</strain>
    </source>
</reference>
<name>A0A6H1U4X2_9CYAN</name>
<dbReference type="Proteomes" id="UP000500857">
    <property type="component" value="Chromosome"/>
</dbReference>
<dbReference type="KEGG" id="oxy:HCG48_23520"/>
<keyword evidence="2" id="KW-1185">Reference proteome</keyword>
<dbReference type="RefSeq" id="WP_168571346.1">
    <property type="nucleotide sequence ID" value="NZ_CP051167.1"/>
</dbReference>
<evidence type="ECO:0000313" key="2">
    <source>
        <dbReference type="Proteomes" id="UP000500857"/>
    </source>
</evidence>
<organism evidence="1 2">
    <name type="scientific">Oxynema aestuarii AP17</name>
    <dbReference type="NCBI Taxonomy" id="2064643"/>
    <lineage>
        <taxon>Bacteria</taxon>
        <taxon>Bacillati</taxon>
        <taxon>Cyanobacteriota</taxon>
        <taxon>Cyanophyceae</taxon>
        <taxon>Oscillatoriophycideae</taxon>
        <taxon>Oscillatoriales</taxon>
        <taxon>Oscillatoriaceae</taxon>
        <taxon>Oxynema</taxon>
        <taxon>Oxynema aestuarii</taxon>
    </lineage>
</organism>
<accession>A0A6H1U4X2</accession>
<dbReference type="AlphaFoldDB" id="A0A6H1U4X2"/>
<gene>
    <name evidence="1" type="ORF">HCG48_23520</name>
</gene>
<proteinExistence type="predicted"/>
<dbReference type="EMBL" id="CP051167">
    <property type="protein sequence ID" value="QIZ73200.1"/>
    <property type="molecule type" value="Genomic_DNA"/>
</dbReference>
<evidence type="ECO:0000313" key="1">
    <source>
        <dbReference type="EMBL" id="QIZ73200.1"/>
    </source>
</evidence>
<protein>
    <submittedName>
        <fullName evidence="1">Uncharacterized protein</fullName>
    </submittedName>
</protein>